<dbReference type="EMBL" id="QBIY01011254">
    <property type="protein sequence ID" value="RXN33657.1"/>
    <property type="molecule type" value="Genomic_DNA"/>
</dbReference>
<protein>
    <submittedName>
        <fullName evidence="1">Uncharacterized protein</fullName>
    </submittedName>
</protein>
<organism evidence="1 2">
    <name type="scientific">Labeo rohita</name>
    <name type="common">Indian major carp</name>
    <name type="synonym">Cyprinus rohita</name>
    <dbReference type="NCBI Taxonomy" id="84645"/>
    <lineage>
        <taxon>Eukaryota</taxon>
        <taxon>Metazoa</taxon>
        <taxon>Chordata</taxon>
        <taxon>Craniata</taxon>
        <taxon>Vertebrata</taxon>
        <taxon>Euteleostomi</taxon>
        <taxon>Actinopterygii</taxon>
        <taxon>Neopterygii</taxon>
        <taxon>Teleostei</taxon>
        <taxon>Ostariophysi</taxon>
        <taxon>Cypriniformes</taxon>
        <taxon>Cyprinidae</taxon>
        <taxon>Labeoninae</taxon>
        <taxon>Labeonini</taxon>
        <taxon>Labeo</taxon>
    </lineage>
</organism>
<accession>A0A498NQ42</accession>
<gene>
    <name evidence="1" type="ORF">ROHU_015410</name>
</gene>
<dbReference type="Proteomes" id="UP000290572">
    <property type="component" value="Unassembled WGS sequence"/>
</dbReference>
<evidence type="ECO:0000313" key="1">
    <source>
        <dbReference type="EMBL" id="RXN33657.1"/>
    </source>
</evidence>
<dbReference type="AlphaFoldDB" id="A0A498NQ42"/>
<proteinExistence type="predicted"/>
<evidence type="ECO:0000313" key="2">
    <source>
        <dbReference type="Proteomes" id="UP000290572"/>
    </source>
</evidence>
<comment type="caution">
    <text evidence="1">The sequence shown here is derived from an EMBL/GenBank/DDBJ whole genome shotgun (WGS) entry which is preliminary data.</text>
</comment>
<name>A0A498NQ42_LABRO</name>
<reference evidence="1 2" key="1">
    <citation type="submission" date="2018-03" db="EMBL/GenBank/DDBJ databases">
        <title>Draft genome sequence of Rohu Carp (Labeo rohita).</title>
        <authorList>
            <person name="Das P."/>
            <person name="Kushwaha B."/>
            <person name="Joshi C.G."/>
            <person name="Kumar D."/>
            <person name="Nagpure N.S."/>
            <person name="Sahoo L."/>
            <person name="Das S.P."/>
            <person name="Bit A."/>
            <person name="Patnaik S."/>
            <person name="Meher P.K."/>
            <person name="Jayasankar P."/>
            <person name="Koringa P.G."/>
            <person name="Patel N.V."/>
            <person name="Hinsu A.T."/>
            <person name="Kumar R."/>
            <person name="Pandey M."/>
            <person name="Agarwal S."/>
            <person name="Srivastava S."/>
            <person name="Singh M."/>
            <person name="Iquebal M.A."/>
            <person name="Jaiswal S."/>
            <person name="Angadi U.B."/>
            <person name="Kumar N."/>
            <person name="Raza M."/>
            <person name="Shah T.M."/>
            <person name="Rai A."/>
            <person name="Jena J.K."/>
        </authorList>
    </citation>
    <scope>NUCLEOTIDE SEQUENCE [LARGE SCALE GENOMIC DNA]</scope>
    <source>
        <strain evidence="1">DASCIFA01</strain>
        <tissue evidence="1">Testis</tissue>
    </source>
</reference>
<keyword evidence="2" id="KW-1185">Reference proteome</keyword>
<sequence>MSSVLAWSGDPLVPLWMSLPVIPRRLHLARYSPRVCPVIVRPCSPPGLTGTTVPSAPQGFLVPLASPWLDVDLPVPQTSSLSPVPCLSTPLALSTPLSLLFHLGPQMLRFCLSPPVPTLAASRLWSTLSSPGPCSPLAALWLFAPSAPARTVVSSAPQGFPSLWLHPD</sequence>